<feature type="compositionally biased region" description="Polar residues" evidence="1">
    <location>
        <begin position="89"/>
        <end position="106"/>
    </location>
</feature>
<feature type="region of interest" description="Disordered" evidence="1">
    <location>
        <begin position="361"/>
        <end position="390"/>
    </location>
</feature>
<evidence type="ECO:0000256" key="1">
    <source>
        <dbReference type="SAM" id="MobiDB-lite"/>
    </source>
</evidence>
<organism evidence="2">
    <name type="scientific">Cacopsylla melanoneura</name>
    <dbReference type="NCBI Taxonomy" id="428564"/>
    <lineage>
        <taxon>Eukaryota</taxon>
        <taxon>Metazoa</taxon>
        <taxon>Ecdysozoa</taxon>
        <taxon>Arthropoda</taxon>
        <taxon>Hexapoda</taxon>
        <taxon>Insecta</taxon>
        <taxon>Pterygota</taxon>
        <taxon>Neoptera</taxon>
        <taxon>Paraneoptera</taxon>
        <taxon>Hemiptera</taxon>
        <taxon>Sternorrhyncha</taxon>
        <taxon>Psylloidea</taxon>
        <taxon>Psyllidae</taxon>
        <taxon>Psyllinae</taxon>
        <taxon>Cacopsylla</taxon>
    </lineage>
</organism>
<reference evidence="2" key="1">
    <citation type="submission" date="2021-05" db="EMBL/GenBank/DDBJ databases">
        <authorList>
            <person name="Alioto T."/>
            <person name="Alioto T."/>
            <person name="Gomez Garrido J."/>
        </authorList>
    </citation>
    <scope>NUCLEOTIDE SEQUENCE</scope>
</reference>
<proteinExistence type="predicted"/>
<feature type="compositionally biased region" description="Basic and acidic residues" evidence="1">
    <location>
        <begin position="469"/>
        <end position="487"/>
    </location>
</feature>
<feature type="compositionally biased region" description="Polar residues" evidence="1">
    <location>
        <begin position="361"/>
        <end position="375"/>
    </location>
</feature>
<feature type="compositionally biased region" description="Basic and acidic residues" evidence="1">
    <location>
        <begin position="767"/>
        <end position="778"/>
    </location>
</feature>
<feature type="compositionally biased region" description="Basic and acidic residues" evidence="1">
    <location>
        <begin position="124"/>
        <end position="141"/>
    </location>
</feature>
<protein>
    <submittedName>
        <fullName evidence="2">Uncharacterized protein</fullName>
    </submittedName>
</protein>
<evidence type="ECO:0000313" key="2">
    <source>
        <dbReference type="EMBL" id="CAG6642124.1"/>
    </source>
</evidence>
<feature type="region of interest" description="Disordered" evidence="1">
    <location>
        <begin position="510"/>
        <end position="554"/>
    </location>
</feature>
<feature type="region of interest" description="Disordered" evidence="1">
    <location>
        <begin position="44"/>
        <end position="67"/>
    </location>
</feature>
<dbReference type="AlphaFoldDB" id="A0A8D8W258"/>
<feature type="region of interest" description="Disordered" evidence="1">
    <location>
        <begin position="163"/>
        <end position="189"/>
    </location>
</feature>
<feature type="compositionally biased region" description="Basic and acidic residues" evidence="1">
    <location>
        <begin position="163"/>
        <end position="187"/>
    </location>
</feature>
<dbReference type="EMBL" id="HBUF01120962">
    <property type="protein sequence ID" value="CAG6642124.1"/>
    <property type="molecule type" value="Transcribed_RNA"/>
</dbReference>
<feature type="compositionally biased region" description="Basic and acidic residues" evidence="1">
    <location>
        <begin position="379"/>
        <end position="390"/>
    </location>
</feature>
<feature type="region of interest" description="Disordered" evidence="1">
    <location>
        <begin position="407"/>
        <end position="445"/>
    </location>
</feature>
<feature type="compositionally biased region" description="Basic and acidic residues" evidence="1">
    <location>
        <begin position="576"/>
        <end position="596"/>
    </location>
</feature>
<feature type="region of interest" description="Disordered" evidence="1">
    <location>
        <begin position="656"/>
        <end position="693"/>
    </location>
</feature>
<feature type="compositionally biased region" description="Polar residues" evidence="1">
    <location>
        <begin position="534"/>
        <end position="546"/>
    </location>
</feature>
<name>A0A8D8W258_9HEMI</name>
<feature type="compositionally biased region" description="Basic residues" evidence="1">
    <location>
        <begin position="597"/>
        <end position="606"/>
    </location>
</feature>
<feature type="region of interest" description="Disordered" evidence="1">
    <location>
        <begin position="752"/>
        <end position="785"/>
    </location>
</feature>
<feature type="region of interest" description="Disordered" evidence="1">
    <location>
        <begin position="89"/>
        <end position="141"/>
    </location>
</feature>
<sequence length="830" mass="95618">MNANDLISADLLPRNVPKPSSFHENTLKPEVPEVSLMFDNGFQYSKSNDNREKSVKSSMKLSEGLRDRRCGSPIMSEAVQELLQKNNKQFVTPNKQKSKPSTPNKNKQVERPNSLKSSSDELDNERQNGVDNNRHINSENHLIEPVESYSVWKYKNQHMFNREEVNRKDIENHSENGQNDEHREIRSNNRYKPNYEQQQAGLRYQNLPYEQDDLQYPRADPMKYVQEYPNSIDLVRNKNEQFRIENEYVETRRPTGKPSWRNASPMSQEPLHSAVRYNEPVPCQTRRPEGNNSVNELCKIVEFQTKHIEFLNEQIYNLTLQNKSFSNVKQQLKTLEDTQTETMDFMKRNFDKINDALQSIGSANKESKPANSIKNSPCKKSDLAESEKAENTLEKMEKKLIDLINNKLNSKPSPEPKCETLHRNKNQNFVEEEEEGDTSSSEYSPVDKQDKQCACACDKKQVQVSSKSKQREFGVKKSQKHTNEIENRVHTKCPTGYQTDMMKYNAQVMNHWESPPGPSKQVANSKPAKKSQRKSNQMEQIVNPQSMPKLGPSQPLLYYQQPVYQQEKIVQSNKRMSNEGKPKKDKIKNSPDEKYGTRGRKGKPKGPAHYSKNNGAPAFRLESNLMNEENSLTLNARELPVINEHIPSPEASVHIDMGEYQSSDNESDQDSDQTGNREVSEESNDEPEDEAVPWPTFYNNVVGKVHKLLQGGHQAPVEQADDIPDDQYRTVQVRMATIDQFKKMGISFVDDSPNSKRVTFNNKNKNPKHEPPHYENYRPSDGSSKRAPLTAVCNTNLSFASLQYLQRYHLLPNVQTQDLFHPNNEMNHED</sequence>
<feature type="region of interest" description="Disordered" evidence="1">
    <location>
        <begin position="569"/>
        <end position="623"/>
    </location>
</feature>
<feature type="compositionally biased region" description="Acidic residues" evidence="1">
    <location>
        <begin position="681"/>
        <end position="691"/>
    </location>
</feature>
<accession>A0A8D8W258</accession>
<feature type="region of interest" description="Disordered" evidence="1">
    <location>
        <begin position="468"/>
        <end position="487"/>
    </location>
</feature>